<dbReference type="Proteomes" id="UP001055286">
    <property type="component" value="Unassembled WGS sequence"/>
</dbReference>
<dbReference type="AlphaFoldDB" id="A0AA37HF24"/>
<sequence length="406" mass="44118">MGAYPRYAPEYALRIDDAPIPAALRGCIASLTYEDGIDGADRVEITIANPSLTWLDHPLLAVDQPLSLAIGYAGETLEEVFTGEITGVAPSFPSGGMPMITVTAHDFLQRLTQGTKDRGFRVSIPSIGNFPLPDPLVAAIVSGTNALIPDIDPIGGALSTLVSLATFLSFPQFAQKSVRLQTSESDFDFLKRVSRENGWEIFIDHSAEPKGRVLRFQFLLQDYSASVELDWGSSLIEFTPRLTTVGDIFGVSARVWVDSIGVEFVIIVSWDYDRASLDVQIYPNLVGKIDDLIGPANAKKTLTVKPTGYATAPRKILGELLPRLNGRQTGRGSAIGNPRIKSAKVCRLGNLGGQFGGLYRITSASHTFDSSGYRTSFEARKEVWFGSVPLPFSAPNYRPLTGQFAR</sequence>
<name>A0AA37HF24_9HYPH</name>
<dbReference type="EMBL" id="BPQJ01000024">
    <property type="protein sequence ID" value="GJD64341.1"/>
    <property type="molecule type" value="Genomic_DNA"/>
</dbReference>
<protein>
    <recommendedName>
        <fullName evidence="3">Phage tail protein</fullName>
    </recommendedName>
</protein>
<evidence type="ECO:0000313" key="1">
    <source>
        <dbReference type="EMBL" id="GJD64341.1"/>
    </source>
</evidence>
<gene>
    <name evidence="1" type="ORF">MPEAHAMD_4522</name>
</gene>
<comment type="caution">
    <text evidence="1">The sequence shown here is derived from an EMBL/GenBank/DDBJ whole genome shotgun (WGS) entry which is preliminary data.</text>
</comment>
<accession>A0AA37HF24</accession>
<reference evidence="1" key="1">
    <citation type="journal article" date="2016" name="Front. Microbiol.">
        <title>Genome Sequence of the Piezophilic, Mesophilic Sulfate-Reducing Bacterium Desulfovibrio indicus J2T.</title>
        <authorList>
            <person name="Cao J."/>
            <person name="Maignien L."/>
            <person name="Shao Z."/>
            <person name="Alain K."/>
            <person name="Jebbar M."/>
        </authorList>
    </citation>
    <scope>NUCLEOTIDE SEQUENCE</scope>
    <source>
        <strain evidence="1">JCM 32048</strain>
    </source>
</reference>
<proteinExistence type="predicted"/>
<keyword evidence="2" id="KW-1185">Reference proteome</keyword>
<dbReference type="SUPFAM" id="SSF69279">
    <property type="entry name" value="Phage tail proteins"/>
    <property type="match status" value="2"/>
</dbReference>
<dbReference type="RefSeq" id="WP_238192464.1">
    <property type="nucleotide sequence ID" value="NZ_BPQJ01000024.1"/>
</dbReference>
<evidence type="ECO:0008006" key="3">
    <source>
        <dbReference type="Google" id="ProtNLM"/>
    </source>
</evidence>
<organism evidence="1 2">
    <name type="scientific">Methylobacterium frigidaeris</name>
    <dbReference type="NCBI Taxonomy" id="2038277"/>
    <lineage>
        <taxon>Bacteria</taxon>
        <taxon>Pseudomonadati</taxon>
        <taxon>Pseudomonadota</taxon>
        <taxon>Alphaproteobacteria</taxon>
        <taxon>Hyphomicrobiales</taxon>
        <taxon>Methylobacteriaceae</taxon>
        <taxon>Methylobacterium</taxon>
    </lineage>
</organism>
<evidence type="ECO:0000313" key="2">
    <source>
        <dbReference type="Proteomes" id="UP001055286"/>
    </source>
</evidence>
<reference evidence="1" key="2">
    <citation type="submission" date="2021-08" db="EMBL/GenBank/DDBJ databases">
        <authorList>
            <person name="Tani A."/>
            <person name="Ola A."/>
            <person name="Ogura Y."/>
            <person name="Katsura K."/>
            <person name="Hayashi T."/>
        </authorList>
    </citation>
    <scope>NUCLEOTIDE SEQUENCE</scope>
    <source>
        <strain evidence="1">JCM 32048</strain>
    </source>
</reference>